<keyword evidence="3 8" id="KW-0479">Metal-binding</keyword>
<dbReference type="PROSITE" id="PS51007">
    <property type="entry name" value="CYTC"/>
    <property type="match status" value="2"/>
</dbReference>
<dbReference type="PANTHER" id="PTHR30600:SF7">
    <property type="entry name" value="CYTOCHROME C PEROXIDASE-RELATED"/>
    <property type="match status" value="1"/>
</dbReference>
<evidence type="ECO:0000256" key="5">
    <source>
        <dbReference type="ARBA" id="ARBA00022764"/>
    </source>
</evidence>
<name>A0ABW8K324_9GAMM</name>
<feature type="region of interest" description="Disordered" evidence="9">
    <location>
        <begin position="328"/>
        <end position="350"/>
    </location>
</feature>
<dbReference type="SUPFAM" id="SSF46626">
    <property type="entry name" value="Cytochrome c"/>
    <property type="match status" value="2"/>
</dbReference>
<keyword evidence="13" id="KW-1185">Reference proteome</keyword>
<evidence type="ECO:0000256" key="8">
    <source>
        <dbReference type="PROSITE-ProRule" id="PRU00433"/>
    </source>
</evidence>
<keyword evidence="2 8" id="KW-0349">Heme</keyword>
<evidence type="ECO:0000256" key="6">
    <source>
        <dbReference type="ARBA" id="ARBA00023002"/>
    </source>
</evidence>
<dbReference type="InterPro" id="IPR036909">
    <property type="entry name" value="Cyt_c-like_dom_sf"/>
</dbReference>
<comment type="caution">
    <text evidence="12">The sequence shown here is derived from an EMBL/GenBank/DDBJ whole genome shotgun (WGS) entry which is preliminary data.</text>
</comment>
<keyword evidence="12" id="KW-0575">Peroxidase</keyword>
<evidence type="ECO:0000256" key="2">
    <source>
        <dbReference type="ARBA" id="ARBA00022617"/>
    </source>
</evidence>
<organism evidence="12 13">
    <name type="scientific">Dyella koreensis</name>
    <dbReference type="NCBI Taxonomy" id="311235"/>
    <lineage>
        <taxon>Bacteria</taxon>
        <taxon>Pseudomonadati</taxon>
        <taxon>Pseudomonadota</taxon>
        <taxon>Gammaproteobacteria</taxon>
        <taxon>Lysobacterales</taxon>
        <taxon>Rhodanobacteraceae</taxon>
        <taxon>Dyella</taxon>
    </lineage>
</organism>
<keyword evidence="5" id="KW-0574">Periplasm</keyword>
<evidence type="ECO:0000259" key="11">
    <source>
        <dbReference type="PROSITE" id="PS51007"/>
    </source>
</evidence>
<feature type="domain" description="Cytochrome c" evidence="11">
    <location>
        <begin position="209"/>
        <end position="326"/>
    </location>
</feature>
<keyword evidence="4 10" id="KW-0732">Signal</keyword>
<feature type="compositionally biased region" description="Pro residues" evidence="9">
    <location>
        <begin position="336"/>
        <end position="350"/>
    </location>
</feature>
<feature type="signal peptide" evidence="10">
    <location>
        <begin position="1"/>
        <end position="26"/>
    </location>
</feature>
<dbReference type="InterPro" id="IPR051395">
    <property type="entry name" value="Cytochrome_c_Peroxidase/MauG"/>
</dbReference>
<keyword evidence="7 8" id="KW-0408">Iron</keyword>
<dbReference type="Proteomes" id="UP001620408">
    <property type="component" value="Unassembled WGS sequence"/>
</dbReference>
<keyword evidence="6" id="KW-0560">Oxidoreductase</keyword>
<feature type="domain" description="Cytochrome c" evidence="11">
    <location>
        <begin position="55"/>
        <end position="186"/>
    </location>
</feature>
<dbReference type="InterPro" id="IPR004852">
    <property type="entry name" value="Di-haem_cyt_c_peroxidsae"/>
</dbReference>
<dbReference type="PIRSF" id="PIRSF000294">
    <property type="entry name" value="Cytochrome-c_peroxidase"/>
    <property type="match status" value="1"/>
</dbReference>
<dbReference type="Gene3D" id="1.10.760.10">
    <property type="entry name" value="Cytochrome c-like domain"/>
    <property type="match status" value="2"/>
</dbReference>
<protein>
    <submittedName>
        <fullName evidence="12">Cytochrome-c peroxidase</fullName>
    </submittedName>
</protein>
<evidence type="ECO:0000256" key="10">
    <source>
        <dbReference type="SAM" id="SignalP"/>
    </source>
</evidence>
<dbReference type="Pfam" id="PF03150">
    <property type="entry name" value="CCP_MauG"/>
    <property type="match status" value="1"/>
</dbReference>
<gene>
    <name evidence="12" type="ORF">ISS97_08445</name>
</gene>
<evidence type="ECO:0000313" key="12">
    <source>
        <dbReference type="EMBL" id="MFK2917290.1"/>
    </source>
</evidence>
<evidence type="ECO:0000256" key="1">
    <source>
        <dbReference type="ARBA" id="ARBA00004418"/>
    </source>
</evidence>
<comment type="subcellular location">
    <subcellularLocation>
        <location evidence="1">Periplasm</location>
    </subcellularLocation>
</comment>
<sequence length="350" mass="37231">MDRLLRAHIAAFAALATLAFSAGAQADELQARANALFKPIPAQAPALPGNQATAARVALGKALYFDRRLSKSQQISCNSCHSIGAGGADQQRTSIGHHWQRGVRNSPTTFNSAFNFVQFWDGRAKDLTEQAGGPMQNPVEMANTPAAVVATLKSIPGYLPRFKAAFPGEADPITFDNTTKAIAVFEATLTTPNAPFDKFLRGDANALTAAQKEGLRTFMDKGCIACHRGVNAGGEMYAKFGLVKAPGKEIRPDADKGRQAVSKSPDDAFVYKVPTLRNIVLTAPYFHSGKVRDLGEAVRIMGETQLGQALSDADVSSIVMFLGSLTGDQPKVSYPELPPSGPATPAPDYP</sequence>
<dbReference type="RefSeq" id="WP_379985272.1">
    <property type="nucleotide sequence ID" value="NZ_JADIKD010000009.1"/>
</dbReference>
<dbReference type="InterPro" id="IPR026259">
    <property type="entry name" value="MauG/Cytc_peroxidase"/>
</dbReference>
<dbReference type="InterPro" id="IPR009056">
    <property type="entry name" value="Cyt_c-like_dom"/>
</dbReference>
<evidence type="ECO:0000256" key="4">
    <source>
        <dbReference type="ARBA" id="ARBA00022729"/>
    </source>
</evidence>
<reference evidence="12 13" key="1">
    <citation type="submission" date="2020-10" db="EMBL/GenBank/DDBJ databases">
        <title>Phylogeny of dyella-like bacteria.</title>
        <authorList>
            <person name="Fu J."/>
        </authorList>
    </citation>
    <scope>NUCLEOTIDE SEQUENCE [LARGE SCALE GENOMIC DNA]</scope>
    <source>
        <strain evidence="12 13">BB4</strain>
    </source>
</reference>
<dbReference type="PANTHER" id="PTHR30600">
    <property type="entry name" value="CYTOCHROME C PEROXIDASE-RELATED"/>
    <property type="match status" value="1"/>
</dbReference>
<accession>A0ABW8K324</accession>
<dbReference type="EMBL" id="JADIKD010000009">
    <property type="protein sequence ID" value="MFK2917290.1"/>
    <property type="molecule type" value="Genomic_DNA"/>
</dbReference>
<feature type="chain" id="PRO_5047385398" evidence="10">
    <location>
        <begin position="27"/>
        <end position="350"/>
    </location>
</feature>
<proteinExistence type="predicted"/>
<evidence type="ECO:0000313" key="13">
    <source>
        <dbReference type="Proteomes" id="UP001620408"/>
    </source>
</evidence>
<evidence type="ECO:0000256" key="7">
    <source>
        <dbReference type="ARBA" id="ARBA00023004"/>
    </source>
</evidence>
<dbReference type="GO" id="GO:0004601">
    <property type="term" value="F:peroxidase activity"/>
    <property type="evidence" value="ECO:0007669"/>
    <property type="project" value="UniProtKB-KW"/>
</dbReference>
<evidence type="ECO:0000256" key="9">
    <source>
        <dbReference type="SAM" id="MobiDB-lite"/>
    </source>
</evidence>
<evidence type="ECO:0000256" key="3">
    <source>
        <dbReference type="ARBA" id="ARBA00022723"/>
    </source>
</evidence>